<comment type="caution">
    <text evidence="14">The sequence shown here is derived from an EMBL/GenBank/DDBJ whole genome shotgun (WGS) entry which is preliminary data.</text>
</comment>
<comment type="subcellular location">
    <subcellularLocation>
        <location evidence="2">Cytoplasmic vesicle</location>
        <location evidence="2">Secretory vesicle</location>
        <location evidence="2">Synaptic vesicle membrane</location>
        <topology evidence="2">Multi-pass membrane protein</topology>
    </subcellularLocation>
    <subcellularLocation>
        <location evidence="1">Early endosome membrane</location>
    </subcellularLocation>
</comment>
<feature type="transmembrane region" description="Helical" evidence="12">
    <location>
        <begin position="133"/>
        <end position="154"/>
    </location>
</feature>
<dbReference type="SUPFAM" id="SSF161111">
    <property type="entry name" value="Cation efflux protein transmembrane domain-like"/>
    <property type="match status" value="1"/>
</dbReference>
<evidence type="ECO:0000313" key="14">
    <source>
        <dbReference type="EMBL" id="CAF0975833.1"/>
    </source>
</evidence>
<feature type="transmembrane region" description="Helical" evidence="12">
    <location>
        <begin position="198"/>
        <end position="215"/>
    </location>
</feature>
<evidence type="ECO:0000256" key="7">
    <source>
        <dbReference type="ARBA" id="ARBA00022989"/>
    </source>
</evidence>
<dbReference type="GO" id="GO:0031901">
    <property type="term" value="C:early endosome membrane"/>
    <property type="evidence" value="ECO:0007669"/>
    <property type="project" value="UniProtKB-SubCell"/>
</dbReference>
<dbReference type="PANTHER" id="PTHR31937">
    <property type="entry name" value="TRANSMEMBRANE PROTEIN 163"/>
    <property type="match status" value="1"/>
</dbReference>
<keyword evidence="7 12" id="KW-1133">Transmembrane helix</keyword>
<dbReference type="InterPro" id="IPR026765">
    <property type="entry name" value="Tmem163"/>
</dbReference>
<evidence type="ECO:0000256" key="4">
    <source>
        <dbReference type="ARBA" id="ARBA00022692"/>
    </source>
</evidence>
<evidence type="ECO:0000256" key="9">
    <source>
        <dbReference type="ARBA" id="ARBA00023136"/>
    </source>
</evidence>
<evidence type="ECO:0000256" key="8">
    <source>
        <dbReference type="ARBA" id="ARBA00023018"/>
    </source>
</evidence>
<evidence type="ECO:0000256" key="5">
    <source>
        <dbReference type="ARBA" id="ARBA00022753"/>
    </source>
</evidence>
<dbReference type="OrthoDB" id="5980560at2759"/>
<dbReference type="InterPro" id="IPR058533">
    <property type="entry name" value="Cation_efflux_TM"/>
</dbReference>
<feature type="domain" description="Cation efflux protein transmembrane" evidence="13">
    <location>
        <begin position="37"/>
        <end position="217"/>
    </location>
</feature>
<dbReference type="AlphaFoldDB" id="A0A814EYV3"/>
<reference evidence="14" key="1">
    <citation type="submission" date="2021-02" db="EMBL/GenBank/DDBJ databases">
        <authorList>
            <person name="Nowell W R."/>
        </authorList>
    </citation>
    <scope>NUCLEOTIDE SEQUENCE</scope>
</reference>
<dbReference type="Gene3D" id="1.20.1510.10">
    <property type="entry name" value="Cation efflux protein transmembrane domain"/>
    <property type="match status" value="1"/>
</dbReference>
<evidence type="ECO:0000256" key="3">
    <source>
        <dbReference type="ARBA" id="ARBA00008731"/>
    </source>
</evidence>
<evidence type="ECO:0000259" key="13">
    <source>
        <dbReference type="Pfam" id="PF01545"/>
    </source>
</evidence>
<keyword evidence="10" id="KW-0968">Cytoplasmic vesicle</keyword>
<evidence type="ECO:0000256" key="11">
    <source>
        <dbReference type="SAM" id="MobiDB-lite"/>
    </source>
</evidence>
<dbReference type="Proteomes" id="UP000663852">
    <property type="component" value="Unassembled WGS sequence"/>
</dbReference>
<gene>
    <name evidence="14" type="ORF">EDS130_LOCUS13610</name>
</gene>
<dbReference type="PANTHER" id="PTHR31937:SF2">
    <property type="entry name" value="TRANSMEMBRANE PROTEIN 163"/>
    <property type="match status" value="1"/>
</dbReference>
<evidence type="ECO:0000256" key="12">
    <source>
        <dbReference type="SAM" id="Phobius"/>
    </source>
</evidence>
<dbReference type="EMBL" id="CAJNOJ010000054">
    <property type="protein sequence ID" value="CAF0975833.1"/>
    <property type="molecule type" value="Genomic_DNA"/>
</dbReference>
<evidence type="ECO:0000256" key="1">
    <source>
        <dbReference type="ARBA" id="ARBA00004146"/>
    </source>
</evidence>
<feature type="transmembrane region" description="Helical" evidence="12">
    <location>
        <begin position="95"/>
        <end position="113"/>
    </location>
</feature>
<feature type="compositionally biased region" description="Low complexity" evidence="11">
    <location>
        <begin position="249"/>
        <end position="258"/>
    </location>
</feature>
<dbReference type="GO" id="GO:0030672">
    <property type="term" value="C:synaptic vesicle membrane"/>
    <property type="evidence" value="ECO:0007669"/>
    <property type="project" value="UniProtKB-SubCell"/>
</dbReference>
<dbReference type="InterPro" id="IPR027469">
    <property type="entry name" value="Cation_efflux_TMD_sf"/>
</dbReference>
<proteinExistence type="inferred from homology"/>
<feature type="region of interest" description="Disordered" evidence="11">
    <location>
        <begin position="245"/>
        <end position="264"/>
    </location>
</feature>
<evidence type="ECO:0000313" key="15">
    <source>
        <dbReference type="Proteomes" id="UP000663852"/>
    </source>
</evidence>
<sequence length="280" mass="31185">MAKTDKNSNGKSLSAEDEANRDKKFKLYQATAYRLCILTIILDIILGLTAFINCMLDKSSVGLSYSIDTLMDSICICFVAWHLKAQTRDDFKRRDYLVCCVIGALFIGSFLAIESRAIQSMIVPQAPTGDWLLLVYSVTHIVIFTILSIAKIILSKKLNSKSLMADALNSIIGIIMAIPLILWDRIPILNRHTQFDDLISVLMALFLLVIGWTLVHNGITYHNKLYLESLNQDGSESNVNAHSALLPQNNTNSTARSTTSEETHKQFLTLDKDVEAADGK</sequence>
<evidence type="ECO:0000256" key="6">
    <source>
        <dbReference type="ARBA" id="ARBA00022833"/>
    </source>
</evidence>
<protein>
    <recommendedName>
        <fullName evidence="13">Cation efflux protein transmembrane domain-containing protein</fullName>
    </recommendedName>
</protein>
<keyword evidence="8" id="KW-0770">Synapse</keyword>
<keyword evidence="5" id="KW-0967">Endosome</keyword>
<feature type="transmembrane region" description="Helical" evidence="12">
    <location>
        <begin position="64"/>
        <end position="83"/>
    </location>
</feature>
<keyword evidence="9 12" id="KW-0472">Membrane</keyword>
<dbReference type="Pfam" id="PF01545">
    <property type="entry name" value="Cation_efflux"/>
    <property type="match status" value="1"/>
</dbReference>
<accession>A0A814EYV3</accession>
<evidence type="ECO:0000256" key="2">
    <source>
        <dbReference type="ARBA" id="ARBA00004644"/>
    </source>
</evidence>
<keyword evidence="6" id="KW-0862">Zinc</keyword>
<feature type="transmembrane region" description="Helical" evidence="12">
    <location>
        <begin position="31"/>
        <end position="52"/>
    </location>
</feature>
<name>A0A814EYV3_ADIRI</name>
<comment type="similarity">
    <text evidence="3">Belongs to the TMEM163 family.</text>
</comment>
<feature type="transmembrane region" description="Helical" evidence="12">
    <location>
        <begin position="166"/>
        <end position="186"/>
    </location>
</feature>
<dbReference type="GO" id="GO:0008324">
    <property type="term" value="F:monoatomic cation transmembrane transporter activity"/>
    <property type="evidence" value="ECO:0007669"/>
    <property type="project" value="InterPro"/>
</dbReference>
<organism evidence="14 15">
    <name type="scientific">Adineta ricciae</name>
    <name type="common">Rotifer</name>
    <dbReference type="NCBI Taxonomy" id="249248"/>
    <lineage>
        <taxon>Eukaryota</taxon>
        <taxon>Metazoa</taxon>
        <taxon>Spiralia</taxon>
        <taxon>Gnathifera</taxon>
        <taxon>Rotifera</taxon>
        <taxon>Eurotatoria</taxon>
        <taxon>Bdelloidea</taxon>
        <taxon>Adinetida</taxon>
        <taxon>Adinetidae</taxon>
        <taxon>Adineta</taxon>
    </lineage>
</organism>
<evidence type="ECO:0000256" key="10">
    <source>
        <dbReference type="ARBA" id="ARBA00023329"/>
    </source>
</evidence>
<keyword evidence="4 12" id="KW-0812">Transmembrane</keyword>